<proteinExistence type="predicted"/>
<dbReference type="InParanoid" id="A0A0D0BNW0"/>
<dbReference type="OrthoDB" id="3359487at2759"/>
<gene>
    <name evidence="2" type="ORF">PAXRUDRAFT_178952</name>
</gene>
<reference evidence="2 3" key="1">
    <citation type="submission" date="2014-04" db="EMBL/GenBank/DDBJ databases">
        <authorList>
            <consortium name="DOE Joint Genome Institute"/>
            <person name="Kuo A."/>
            <person name="Kohler A."/>
            <person name="Jargeat P."/>
            <person name="Nagy L.G."/>
            <person name="Floudas D."/>
            <person name="Copeland A."/>
            <person name="Barry K.W."/>
            <person name="Cichocki N."/>
            <person name="Veneault-Fourrey C."/>
            <person name="LaButti K."/>
            <person name="Lindquist E.A."/>
            <person name="Lipzen A."/>
            <person name="Lundell T."/>
            <person name="Morin E."/>
            <person name="Murat C."/>
            <person name="Sun H."/>
            <person name="Tunlid A."/>
            <person name="Henrissat B."/>
            <person name="Grigoriev I.V."/>
            <person name="Hibbett D.S."/>
            <person name="Martin F."/>
            <person name="Nordberg H.P."/>
            <person name="Cantor M.N."/>
            <person name="Hua S.X."/>
        </authorList>
    </citation>
    <scope>NUCLEOTIDE SEQUENCE [LARGE SCALE GENOMIC DNA]</scope>
    <source>
        <strain evidence="2 3">Ve08.2h10</strain>
    </source>
</reference>
<protein>
    <submittedName>
        <fullName evidence="2">Uncharacterized protein</fullName>
    </submittedName>
</protein>
<dbReference type="AlphaFoldDB" id="A0A0D0BNW0"/>
<dbReference type="EMBL" id="KN829968">
    <property type="protein sequence ID" value="KIK73237.1"/>
    <property type="molecule type" value="Genomic_DNA"/>
</dbReference>
<reference evidence="3" key="2">
    <citation type="submission" date="2015-01" db="EMBL/GenBank/DDBJ databases">
        <title>Evolutionary Origins and Diversification of the Mycorrhizal Mutualists.</title>
        <authorList>
            <consortium name="DOE Joint Genome Institute"/>
            <consortium name="Mycorrhizal Genomics Consortium"/>
            <person name="Kohler A."/>
            <person name="Kuo A."/>
            <person name="Nagy L.G."/>
            <person name="Floudas D."/>
            <person name="Copeland A."/>
            <person name="Barry K.W."/>
            <person name="Cichocki N."/>
            <person name="Veneault-Fourrey C."/>
            <person name="LaButti K."/>
            <person name="Lindquist E.A."/>
            <person name="Lipzen A."/>
            <person name="Lundell T."/>
            <person name="Morin E."/>
            <person name="Murat C."/>
            <person name="Riley R."/>
            <person name="Ohm R."/>
            <person name="Sun H."/>
            <person name="Tunlid A."/>
            <person name="Henrissat B."/>
            <person name="Grigoriev I.V."/>
            <person name="Hibbett D.S."/>
            <person name="Martin F."/>
        </authorList>
    </citation>
    <scope>NUCLEOTIDE SEQUENCE [LARGE SCALE GENOMIC DNA]</scope>
    <source>
        <strain evidence="3">Ve08.2h10</strain>
    </source>
</reference>
<feature type="non-terminal residue" evidence="2">
    <location>
        <position position="1"/>
    </location>
</feature>
<evidence type="ECO:0000313" key="3">
    <source>
        <dbReference type="Proteomes" id="UP000054538"/>
    </source>
</evidence>
<evidence type="ECO:0000313" key="2">
    <source>
        <dbReference type="EMBL" id="KIK73237.1"/>
    </source>
</evidence>
<feature type="compositionally biased region" description="Polar residues" evidence="1">
    <location>
        <begin position="31"/>
        <end position="41"/>
    </location>
</feature>
<evidence type="ECO:0000256" key="1">
    <source>
        <dbReference type="SAM" id="MobiDB-lite"/>
    </source>
</evidence>
<keyword evidence="3" id="KW-1185">Reference proteome</keyword>
<accession>A0A0D0BNW0</accession>
<dbReference type="Proteomes" id="UP000054538">
    <property type="component" value="Unassembled WGS sequence"/>
</dbReference>
<feature type="region of interest" description="Disordered" evidence="1">
    <location>
        <begin position="28"/>
        <end position="47"/>
    </location>
</feature>
<sequence>KQSWDEEWIDEAILVTHAVYVYRYKGKTSCPKETSAATAPESTEKQKSNTFWGFGNYSLGPDTAAQETIDKLDDCLLQPIEKVENVLKWWT</sequence>
<dbReference type="HOGENOM" id="CLU_2432936_0_0_1"/>
<organism evidence="2 3">
    <name type="scientific">Paxillus rubicundulus Ve08.2h10</name>
    <dbReference type="NCBI Taxonomy" id="930991"/>
    <lineage>
        <taxon>Eukaryota</taxon>
        <taxon>Fungi</taxon>
        <taxon>Dikarya</taxon>
        <taxon>Basidiomycota</taxon>
        <taxon>Agaricomycotina</taxon>
        <taxon>Agaricomycetes</taxon>
        <taxon>Agaricomycetidae</taxon>
        <taxon>Boletales</taxon>
        <taxon>Paxilineae</taxon>
        <taxon>Paxillaceae</taxon>
        <taxon>Paxillus</taxon>
    </lineage>
</organism>
<name>A0A0D0BNW0_9AGAM</name>